<evidence type="ECO:0000313" key="2">
    <source>
        <dbReference type="EMBL" id="QPP09003.1"/>
    </source>
</evidence>
<accession>A0A7T1T9T3</accession>
<dbReference type="Proteomes" id="UP000595046">
    <property type="component" value="Chromosome"/>
</dbReference>
<dbReference type="EMBL" id="CP048882">
    <property type="protein sequence ID" value="QPP09003.1"/>
    <property type="molecule type" value="Genomic_DNA"/>
</dbReference>
<dbReference type="Gene3D" id="3.10.180.10">
    <property type="entry name" value="2,3-Dihydroxybiphenyl 1,2-Dioxygenase, domain 1"/>
    <property type="match status" value="1"/>
</dbReference>
<protein>
    <submittedName>
        <fullName evidence="2">VOC family protein</fullName>
    </submittedName>
</protein>
<dbReference type="KEGG" id="sbat:G4Z16_24235"/>
<feature type="domain" description="VOC" evidence="1">
    <location>
        <begin position="2"/>
        <end position="127"/>
    </location>
</feature>
<dbReference type="RefSeq" id="WP_197352784.1">
    <property type="nucleotide sequence ID" value="NZ_CP048882.1"/>
</dbReference>
<organism evidence="2 3">
    <name type="scientific">Streptomyces bathyalis</name>
    <dbReference type="NCBI Taxonomy" id="2710756"/>
    <lineage>
        <taxon>Bacteria</taxon>
        <taxon>Bacillati</taxon>
        <taxon>Actinomycetota</taxon>
        <taxon>Actinomycetes</taxon>
        <taxon>Kitasatosporales</taxon>
        <taxon>Streptomycetaceae</taxon>
        <taxon>Streptomyces</taxon>
    </lineage>
</organism>
<keyword evidence="3" id="KW-1185">Reference proteome</keyword>
<proteinExistence type="predicted"/>
<evidence type="ECO:0000313" key="3">
    <source>
        <dbReference type="Proteomes" id="UP000595046"/>
    </source>
</evidence>
<evidence type="ECO:0000259" key="1">
    <source>
        <dbReference type="PROSITE" id="PS51819"/>
    </source>
</evidence>
<dbReference type="SUPFAM" id="SSF54593">
    <property type="entry name" value="Glyoxalase/Bleomycin resistance protein/Dihydroxybiphenyl dioxygenase"/>
    <property type="match status" value="1"/>
</dbReference>
<dbReference type="Pfam" id="PF22677">
    <property type="entry name" value="Ble-like_N"/>
    <property type="match status" value="1"/>
</dbReference>
<reference evidence="3" key="1">
    <citation type="submission" date="2020-02" db="EMBL/GenBank/DDBJ databases">
        <title>Streptomyces sp. ASO4wet.</title>
        <authorList>
            <person name="Risdian C."/>
            <person name="Landwehr W."/>
            <person name="Schupp P."/>
            <person name="Wink J."/>
        </authorList>
    </citation>
    <scope>NUCLEOTIDE SEQUENCE [LARGE SCALE GENOMIC DNA]</scope>
    <source>
        <strain evidence="3">ASO4wet</strain>
    </source>
</reference>
<name>A0A7T1T9T3_9ACTN</name>
<dbReference type="InterPro" id="IPR037523">
    <property type="entry name" value="VOC_core"/>
</dbReference>
<dbReference type="PANTHER" id="PTHR36503:SF2">
    <property type="entry name" value="BLR2408 PROTEIN"/>
    <property type="match status" value="1"/>
</dbReference>
<gene>
    <name evidence="2" type="ORF">G4Z16_24235</name>
</gene>
<dbReference type="PROSITE" id="PS51819">
    <property type="entry name" value="VOC"/>
    <property type="match status" value="1"/>
</dbReference>
<dbReference type="InterPro" id="IPR053863">
    <property type="entry name" value="Glyoxy/Ble-like_N"/>
</dbReference>
<dbReference type="PANTHER" id="PTHR36503">
    <property type="entry name" value="BLR2520 PROTEIN"/>
    <property type="match status" value="1"/>
</dbReference>
<dbReference type="AlphaFoldDB" id="A0A7T1T9T3"/>
<sequence>MSTKIFVNLPVKDLAKSRDFFSQLGYGFNAQFSDENAACLVISEDIFAMLLTEPFFKSFTKKDIADSRTSTEAMIALSAESRAQVDDLCDKALAAGGSPAGDPQDHGFMYGRSFYDLDDHHWEVVWMDPAAIEQQQA</sequence>
<dbReference type="InterPro" id="IPR029068">
    <property type="entry name" value="Glyas_Bleomycin-R_OHBP_Dase"/>
</dbReference>